<evidence type="ECO:0000313" key="2">
    <source>
        <dbReference type="Proteomes" id="UP001319080"/>
    </source>
</evidence>
<gene>
    <name evidence="1" type="ORF">KK062_12215</name>
</gene>
<name>A0AAP2DX92_9BACT</name>
<dbReference type="RefSeq" id="WP_254084580.1">
    <property type="nucleotide sequence ID" value="NZ_JAHESE010000010.1"/>
</dbReference>
<comment type="caution">
    <text evidence="1">The sequence shown here is derived from an EMBL/GenBank/DDBJ whole genome shotgun (WGS) entry which is preliminary data.</text>
</comment>
<keyword evidence="2" id="KW-1185">Reference proteome</keyword>
<evidence type="ECO:0000313" key="1">
    <source>
        <dbReference type="EMBL" id="MBT1708996.1"/>
    </source>
</evidence>
<accession>A0AAP2DX92</accession>
<organism evidence="1 2">
    <name type="scientific">Dawidia cretensis</name>
    <dbReference type="NCBI Taxonomy" id="2782350"/>
    <lineage>
        <taxon>Bacteria</taxon>
        <taxon>Pseudomonadati</taxon>
        <taxon>Bacteroidota</taxon>
        <taxon>Cytophagia</taxon>
        <taxon>Cytophagales</taxon>
        <taxon>Chryseotaleaceae</taxon>
        <taxon>Dawidia</taxon>
    </lineage>
</organism>
<dbReference type="Proteomes" id="UP001319080">
    <property type="component" value="Unassembled WGS sequence"/>
</dbReference>
<proteinExistence type="predicted"/>
<sequence length="136" mass="14799">MKRRHIHTTNFARRANSLLAFLLLFLYVAGNIQPETLHHLSHSDEAEVQHTAITETDPCHRALYHAAVGDGCDHSAHYTTQKKCAACHLVFHAAHLVPAPDDATTAYTVVLHTVANATLPCVGDVDFSSSRAPPVA</sequence>
<reference evidence="1 2" key="1">
    <citation type="submission" date="2021-05" db="EMBL/GenBank/DDBJ databases">
        <title>A Polyphasic approach of four new species of the genus Ohtaekwangia: Ohtaekwangia histidinii sp. nov., Ohtaekwangia cretensis sp. nov., Ohtaekwangia indiensis sp. nov., Ohtaekwangia reichenbachii sp. nov. from diverse environment.</title>
        <authorList>
            <person name="Octaviana S."/>
        </authorList>
    </citation>
    <scope>NUCLEOTIDE SEQUENCE [LARGE SCALE GENOMIC DNA]</scope>
    <source>
        <strain evidence="1 2">PWU5</strain>
    </source>
</reference>
<protein>
    <submittedName>
        <fullName evidence="1">Uncharacterized protein</fullName>
    </submittedName>
</protein>
<dbReference type="AlphaFoldDB" id="A0AAP2DX92"/>
<dbReference type="EMBL" id="JAHESE010000010">
    <property type="protein sequence ID" value="MBT1708996.1"/>
    <property type="molecule type" value="Genomic_DNA"/>
</dbReference>